<protein>
    <recommendedName>
        <fullName evidence="4">HTH CENPB-type domain-containing protein</fullName>
    </recommendedName>
</protein>
<sequence length="255" mass="28135">MIPFHGKHVLHHGTTVVNWDPESGRSCIVYLRLERSNGTLTWCRPPWSALRAGHSSSQPDYVLSANPEEIVSPGLLLKYSVSPELMGGSPEEGFVEISCLKEVDTGFRDTNYSAVCRRYLLEDPLNPENCVTLVFGANLADNRLMVLVAPPSVAKLWCQGLQAKKLYETFTANEPDDDGGDRGEKETEEDINDPQPGPSNDSPPRKQSFMASKGWFAIFQKHYGLKSVSVYGEAVSADTAAAEEDVNKDFKKIIA</sequence>
<feature type="region of interest" description="Disordered" evidence="1">
    <location>
        <begin position="170"/>
        <end position="208"/>
    </location>
</feature>
<keyword evidence="3" id="KW-1185">Reference proteome</keyword>
<dbReference type="Proteomes" id="UP001381693">
    <property type="component" value="Unassembled WGS sequence"/>
</dbReference>
<evidence type="ECO:0008006" key="4">
    <source>
        <dbReference type="Google" id="ProtNLM"/>
    </source>
</evidence>
<evidence type="ECO:0000313" key="2">
    <source>
        <dbReference type="EMBL" id="KAK7070496.1"/>
    </source>
</evidence>
<dbReference type="AlphaFoldDB" id="A0AAN8WUC0"/>
<evidence type="ECO:0000256" key="1">
    <source>
        <dbReference type="SAM" id="MobiDB-lite"/>
    </source>
</evidence>
<accession>A0AAN8WUC0</accession>
<comment type="caution">
    <text evidence="2">The sequence shown here is derived from an EMBL/GenBank/DDBJ whole genome shotgun (WGS) entry which is preliminary data.</text>
</comment>
<proteinExistence type="predicted"/>
<evidence type="ECO:0000313" key="3">
    <source>
        <dbReference type="Proteomes" id="UP001381693"/>
    </source>
</evidence>
<name>A0AAN8WUC0_HALRR</name>
<organism evidence="2 3">
    <name type="scientific">Halocaridina rubra</name>
    <name type="common">Hawaiian red shrimp</name>
    <dbReference type="NCBI Taxonomy" id="373956"/>
    <lineage>
        <taxon>Eukaryota</taxon>
        <taxon>Metazoa</taxon>
        <taxon>Ecdysozoa</taxon>
        <taxon>Arthropoda</taxon>
        <taxon>Crustacea</taxon>
        <taxon>Multicrustacea</taxon>
        <taxon>Malacostraca</taxon>
        <taxon>Eumalacostraca</taxon>
        <taxon>Eucarida</taxon>
        <taxon>Decapoda</taxon>
        <taxon>Pleocyemata</taxon>
        <taxon>Caridea</taxon>
        <taxon>Atyoidea</taxon>
        <taxon>Atyidae</taxon>
        <taxon>Halocaridina</taxon>
    </lineage>
</organism>
<gene>
    <name evidence="2" type="ORF">SK128_019554</name>
</gene>
<dbReference type="EMBL" id="JAXCGZ010015342">
    <property type="protein sequence ID" value="KAK7070496.1"/>
    <property type="molecule type" value="Genomic_DNA"/>
</dbReference>
<reference evidence="2 3" key="1">
    <citation type="submission" date="2023-11" db="EMBL/GenBank/DDBJ databases">
        <title>Halocaridina rubra genome assembly.</title>
        <authorList>
            <person name="Smith C."/>
        </authorList>
    </citation>
    <scope>NUCLEOTIDE SEQUENCE [LARGE SCALE GENOMIC DNA]</scope>
    <source>
        <strain evidence="2">EP-1</strain>
        <tissue evidence="2">Whole</tissue>
    </source>
</reference>